<reference evidence="3 4" key="1">
    <citation type="journal article" date="2018" name="Sci. Rep.">
        <title>Raphidocelis subcapitata (=Pseudokirchneriella subcapitata) provides an insight into genome evolution and environmental adaptations in the Sphaeropleales.</title>
        <authorList>
            <person name="Suzuki S."/>
            <person name="Yamaguchi H."/>
            <person name="Nakajima N."/>
            <person name="Kawachi M."/>
        </authorList>
    </citation>
    <scope>NUCLEOTIDE SEQUENCE [LARGE SCALE GENOMIC DNA]</scope>
    <source>
        <strain evidence="3 4">NIES-35</strain>
    </source>
</reference>
<dbReference type="Proteomes" id="UP000247498">
    <property type="component" value="Unassembled WGS sequence"/>
</dbReference>
<feature type="compositionally biased region" description="Low complexity" evidence="2">
    <location>
        <begin position="194"/>
        <end position="216"/>
    </location>
</feature>
<dbReference type="GO" id="GO:0003677">
    <property type="term" value="F:DNA binding"/>
    <property type="evidence" value="ECO:0007669"/>
    <property type="project" value="UniProtKB-KW"/>
</dbReference>
<name>A0A2V0NSA0_9CHLO</name>
<dbReference type="FunCoup" id="A0A2V0NSA0">
    <property type="interactions" value="1270"/>
</dbReference>
<dbReference type="InParanoid" id="A0A2V0NSA0"/>
<comment type="subunit">
    <text evidence="1">Monomer and homodimer.</text>
</comment>
<keyword evidence="1" id="KW-0238">DNA-binding</keyword>
<keyword evidence="1" id="KW-0963">Cytoplasm</keyword>
<accession>A0A2V0NSA0</accession>
<keyword evidence="1" id="KW-0698">rRNA processing</keyword>
<dbReference type="STRING" id="307507.A0A2V0NSA0"/>
<keyword evidence="4" id="KW-1185">Reference proteome</keyword>
<evidence type="ECO:0000256" key="2">
    <source>
        <dbReference type="SAM" id="MobiDB-lite"/>
    </source>
</evidence>
<comment type="subcellular location">
    <subcellularLocation>
        <location evidence="1">Cytoplasm</location>
    </subcellularLocation>
    <subcellularLocation>
        <location evidence="1">Nucleus</location>
        <location evidence="1">Nucleolus</location>
    </subcellularLocation>
    <subcellularLocation>
        <location evidence="1">Nucleus</location>
    </subcellularLocation>
</comment>
<dbReference type="GO" id="GO:0000178">
    <property type="term" value="C:exosome (RNase complex)"/>
    <property type="evidence" value="ECO:0007669"/>
    <property type="project" value="TreeGrafter"/>
</dbReference>
<dbReference type="GO" id="GO:0005737">
    <property type="term" value="C:cytoplasm"/>
    <property type="evidence" value="ECO:0007669"/>
    <property type="project" value="UniProtKB-SubCell"/>
</dbReference>
<organism evidence="3 4">
    <name type="scientific">Raphidocelis subcapitata</name>
    <dbReference type="NCBI Taxonomy" id="307507"/>
    <lineage>
        <taxon>Eukaryota</taxon>
        <taxon>Viridiplantae</taxon>
        <taxon>Chlorophyta</taxon>
        <taxon>core chlorophytes</taxon>
        <taxon>Chlorophyceae</taxon>
        <taxon>CS clade</taxon>
        <taxon>Sphaeropleales</taxon>
        <taxon>Selenastraceae</taxon>
        <taxon>Raphidocelis</taxon>
    </lineage>
</organism>
<proteinExistence type="inferred from homology"/>
<dbReference type="GO" id="GO:0005730">
    <property type="term" value="C:nucleolus"/>
    <property type="evidence" value="ECO:0007669"/>
    <property type="project" value="UniProtKB-SubCell"/>
</dbReference>
<dbReference type="InterPro" id="IPR011082">
    <property type="entry name" value="Exosome-assoc_fac/DNA_repair"/>
</dbReference>
<dbReference type="GO" id="GO:0000460">
    <property type="term" value="P:maturation of 5.8S rRNA"/>
    <property type="evidence" value="ECO:0007669"/>
    <property type="project" value="TreeGrafter"/>
</dbReference>
<keyword evidence="1" id="KW-0539">Nucleus</keyword>
<sequence>MDLPQEVVERLDTLEESLETLGCFLTPFLEATPREVDASMPPLEAARAHLTLAKAAVLLARLRLRLRGEALGADHPLQREQERIERYEKKLGRASREDELARTRPGSDLNVAAANRFISAAIPDLTPAQKAALRAVGAGGGQQQRRAGGKREGEEGGGGGKRARGGGGGGGSRSGGGSGADAAEADDPLGQILAAAAGGAQGEGDQAGADGAAVAQ</sequence>
<evidence type="ECO:0000256" key="1">
    <source>
        <dbReference type="RuleBase" id="RU368003"/>
    </source>
</evidence>
<dbReference type="EMBL" id="BDRX01000005">
    <property type="protein sequence ID" value="GBF88450.1"/>
    <property type="molecule type" value="Genomic_DNA"/>
</dbReference>
<dbReference type="AlphaFoldDB" id="A0A2V0NSA0"/>
<keyword evidence="1" id="KW-0694">RNA-binding</keyword>
<comment type="function">
    <text evidence="1">Plays a role in the recruitment of the exosome to pre-rRNA to mediate the 3'-5' end processing of the 5.8S rRNA.</text>
</comment>
<comment type="caution">
    <text evidence="3">The sequence shown here is derived from an EMBL/GenBank/DDBJ whole genome shotgun (WGS) entry which is preliminary data.</text>
</comment>
<dbReference type="PANTHER" id="PTHR15341">
    <property type="entry name" value="SUN-COR STEROID HORMONE RECEPTOR CO-REPRESSOR"/>
    <property type="match status" value="1"/>
</dbReference>
<dbReference type="GO" id="GO:0003723">
    <property type="term" value="F:RNA binding"/>
    <property type="evidence" value="ECO:0007669"/>
    <property type="project" value="UniProtKB-UniRule"/>
</dbReference>
<feature type="region of interest" description="Disordered" evidence="2">
    <location>
        <begin position="133"/>
        <end position="216"/>
    </location>
</feature>
<evidence type="ECO:0000313" key="3">
    <source>
        <dbReference type="EMBL" id="GBF88450.1"/>
    </source>
</evidence>
<comment type="similarity">
    <text evidence="1">Belongs to the C1D family.</text>
</comment>
<gene>
    <name evidence="3" type="ORF">Rsub_01163</name>
</gene>
<dbReference type="OrthoDB" id="1421013at2759"/>
<dbReference type="GO" id="GO:0010468">
    <property type="term" value="P:regulation of gene expression"/>
    <property type="evidence" value="ECO:0007669"/>
    <property type="project" value="TreeGrafter"/>
</dbReference>
<dbReference type="PANTHER" id="PTHR15341:SF3">
    <property type="entry name" value="NUCLEAR NUCLEIC ACID-BINDING PROTEIN C1D"/>
    <property type="match status" value="1"/>
</dbReference>
<evidence type="ECO:0000313" key="4">
    <source>
        <dbReference type="Proteomes" id="UP000247498"/>
    </source>
</evidence>
<protein>
    <recommendedName>
        <fullName evidence="1">Nuclear nucleic acid-binding protein C1D</fullName>
    </recommendedName>
</protein>
<feature type="compositionally biased region" description="Gly residues" evidence="2">
    <location>
        <begin position="156"/>
        <end position="179"/>
    </location>
</feature>